<keyword evidence="4" id="KW-0496">Mitochondrion</keyword>
<organism evidence="8 9">
    <name type="scientific">Lasallia pustulata</name>
    <dbReference type="NCBI Taxonomy" id="136370"/>
    <lineage>
        <taxon>Eukaryota</taxon>
        <taxon>Fungi</taxon>
        <taxon>Dikarya</taxon>
        <taxon>Ascomycota</taxon>
        <taxon>Pezizomycotina</taxon>
        <taxon>Lecanoromycetes</taxon>
        <taxon>OSLEUM clade</taxon>
        <taxon>Umbilicariomycetidae</taxon>
        <taxon>Umbilicariales</taxon>
        <taxon>Umbilicariaceae</taxon>
        <taxon>Lasallia</taxon>
    </lineage>
</organism>
<evidence type="ECO:0000313" key="9">
    <source>
        <dbReference type="Proteomes" id="UP000192927"/>
    </source>
</evidence>
<evidence type="ECO:0000256" key="3">
    <source>
        <dbReference type="ARBA" id="ARBA00022737"/>
    </source>
</evidence>
<protein>
    <submittedName>
        <fullName evidence="8">Mitochondrial carrier domain</fullName>
    </submittedName>
</protein>
<dbReference type="Gene3D" id="1.50.40.10">
    <property type="entry name" value="Mitochondrial carrier domain"/>
    <property type="match status" value="1"/>
</dbReference>
<dbReference type="Proteomes" id="UP000192927">
    <property type="component" value="Unassembled WGS sequence"/>
</dbReference>
<dbReference type="AlphaFoldDB" id="A0A1W5CW43"/>
<feature type="compositionally biased region" description="Basic residues" evidence="7">
    <location>
        <begin position="163"/>
        <end position="179"/>
    </location>
</feature>
<dbReference type="SUPFAM" id="SSF103506">
    <property type="entry name" value="Mitochondrial carrier"/>
    <property type="match status" value="1"/>
</dbReference>
<keyword evidence="4" id="KW-0999">Mitochondrion inner membrane</keyword>
<proteinExistence type="predicted"/>
<sequence>MSAAPREGPNPLRPYYVPPSIGLPTEATSHATAAHNIGGKHVSAAAAKATFGSSARDILSDLDYTDYLSDSSPSAMGIIKRLIDQALWKYTSVLLAQPFEVAKTVLQVQVAGAGQVGSVHRATADDMRPRPGSYRYDSYDQPSDDSDPDSPSYFTSTAPLSHTRSRSPRPRGRHRRPRSRSPNAVPSASPHKLRPRDSSSLLNVISQLWASEGAWGIWKGSNSTFIHSILYSTLTTWMRSLLAALVSLPDPSGLPTMNLLTPSINAPVGGLDILSSPSPLSSLLVAVSASALVSILLAPLDIARTYLILTPSTHPPRSLIPALQLLPSWTLPFSLAPVTLIHSTLPTLISASTPLFLRSRLGIDPVLTPTSYSVATFVSQALELGVRLPVETVLRRGQIAVVAQGVKSTGRRPVETVTEVGAYRGVVGTMWHIVCEEGERGGRQELVSGTGGVPAVKATAAGKKRRKGQGLGGLWRGWRVGVWGLVGVWGAAALGGVGGKGAEF</sequence>
<dbReference type="EMBL" id="FWEW01000486">
    <property type="protein sequence ID" value="SLM35046.1"/>
    <property type="molecule type" value="Genomic_DNA"/>
</dbReference>
<evidence type="ECO:0000256" key="1">
    <source>
        <dbReference type="ARBA" id="ARBA00004325"/>
    </source>
</evidence>
<feature type="region of interest" description="Disordered" evidence="7">
    <location>
        <begin position="116"/>
        <end position="196"/>
    </location>
</feature>
<evidence type="ECO:0000256" key="4">
    <source>
        <dbReference type="ARBA" id="ARBA00022792"/>
    </source>
</evidence>
<evidence type="ECO:0000256" key="6">
    <source>
        <dbReference type="ARBA" id="ARBA00023136"/>
    </source>
</evidence>
<evidence type="ECO:0000256" key="2">
    <source>
        <dbReference type="ARBA" id="ARBA00022692"/>
    </source>
</evidence>
<dbReference type="PANTHER" id="PTHR24089">
    <property type="entry name" value="SOLUTE CARRIER FAMILY 25"/>
    <property type="match status" value="1"/>
</dbReference>
<keyword evidence="3" id="KW-0677">Repeat</keyword>
<keyword evidence="6" id="KW-0472">Membrane</keyword>
<reference evidence="9" key="1">
    <citation type="submission" date="2017-03" db="EMBL/GenBank/DDBJ databases">
        <authorList>
            <person name="Sharma R."/>
            <person name="Thines M."/>
        </authorList>
    </citation>
    <scope>NUCLEOTIDE SEQUENCE [LARGE SCALE GENOMIC DNA]</scope>
</reference>
<dbReference type="GO" id="GO:0031966">
    <property type="term" value="C:mitochondrial membrane"/>
    <property type="evidence" value="ECO:0007669"/>
    <property type="project" value="UniProtKB-SubCell"/>
</dbReference>
<comment type="subcellular location">
    <subcellularLocation>
        <location evidence="1">Mitochondrion membrane</location>
    </subcellularLocation>
</comment>
<name>A0A1W5CW43_9LECA</name>
<dbReference type="InterPro" id="IPR023395">
    <property type="entry name" value="MCP_dom_sf"/>
</dbReference>
<evidence type="ECO:0000256" key="5">
    <source>
        <dbReference type="ARBA" id="ARBA00022989"/>
    </source>
</evidence>
<evidence type="ECO:0000313" key="8">
    <source>
        <dbReference type="EMBL" id="SLM35046.1"/>
    </source>
</evidence>
<keyword evidence="9" id="KW-1185">Reference proteome</keyword>
<keyword evidence="5" id="KW-1133">Transmembrane helix</keyword>
<evidence type="ECO:0000256" key="7">
    <source>
        <dbReference type="SAM" id="MobiDB-lite"/>
    </source>
</evidence>
<keyword evidence="2" id="KW-0812">Transmembrane</keyword>
<accession>A0A1W5CW43</accession>